<feature type="domain" description="3-hydroxyisobutyrate dehydrogenase-like NAD-binding" evidence="5">
    <location>
        <begin position="163"/>
        <end position="282"/>
    </location>
</feature>
<dbReference type="PIRSF" id="PIRSF000103">
    <property type="entry name" value="HIBADH"/>
    <property type="match status" value="1"/>
</dbReference>
<name>A0A059FH24_9PROT</name>
<dbReference type="PATRIC" id="fig|1280952.3.peg.1251"/>
<keyword evidence="2" id="KW-0520">NAD</keyword>
<dbReference type="RefSeq" id="WP_035579556.1">
    <property type="nucleotide sequence ID" value="NZ_ARYJ01000003.1"/>
</dbReference>
<dbReference type="PANTHER" id="PTHR22981:SF84">
    <property type="entry name" value="3-HYDROXYISOBUTYRATE DEHYDROGENASE"/>
    <property type="match status" value="1"/>
</dbReference>
<dbReference type="InterPro" id="IPR008927">
    <property type="entry name" value="6-PGluconate_DH-like_C_sf"/>
</dbReference>
<dbReference type="Proteomes" id="UP000024816">
    <property type="component" value="Unassembled WGS sequence"/>
</dbReference>
<dbReference type="STRING" id="1280952.HJA_06302"/>
<accession>A0A059FH24</accession>
<sequence>MRIGFIGLGNMGANMAMVLLRSGLDLKVHDIDKARAAQHIDGGARWAETPAECARDVDILITSLPKPDVVDRVMRGENGVFEGLGEGTIWVDTTTNDAGLVIELAEQAAAMGVKTVDSPVTGAVDGARRGELTLFAGGDEAALDVSEPILARMGRVIRCGKLGTGNAVKLVTNYLWFTHAAVIGEGLMLGKRAGVPLDVLWDAIKDSVGDSFVARHDAPSIFAGHYDPSFTLDLCLKDLRLCAALAERGNVPIPIGSRVRERFADAAEAYGGDVGELHVAKLIEDAVGEDLRLEGDWPLHWEA</sequence>
<dbReference type="InterPro" id="IPR006115">
    <property type="entry name" value="6PGDH_NADP-bd"/>
</dbReference>
<dbReference type="eggNOG" id="COG2084">
    <property type="taxonomic scope" value="Bacteria"/>
</dbReference>
<gene>
    <name evidence="6" type="ORF">HJA_06302</name>
</gene>
<protein>
    <submittedName>
        <fullName evidence="6">3-hydroxyisobutyrate dehydrogenase</fullName>
    </submittedName>
</protein>
<keyword evidence="1" id="KW-0560">Oxidoreductase</keyword>
<dbReference type="EMBL" id="ARYJ01000003">
    <property type="protein sequence ID" value="KCZ89841.1"/>
    <property type="molecule type" value="Genomic_DNA"/>
</dbReference>
<dbReference type="SUPFAM" id="SSF48179">
    <property type="entry name" value="6-phosphogluconate dehydrogenase C-terminal domain-like"/>
    <property type="match status" value="1"/>
</dbReference>
<dbReference type="GO" id="GO:0050661">
    <property type="term" value="F:NADP binding"/>
    <property type="evidence" value="ECO:0007669"/>
    <property type="project" value="InterPro"/>
</dbReference>
<evidence type="ECO:0000313" key="6">
    <source>
        <dbReference type="EMBL" id="KCZ89841.1"/>
    </source>
</evidence>
<organism evidence="6 7">
    <name type="scientific">Hyphomonas jannaschiana VP2</name>
    <dbReference type="NCBI Taxonomy" id="1280952"/>
    <lineage>
        <taxon>Bacteria</taxon>
        <taxon>Pseudomonadati</taxon>
        <taxon>Pseudomonadota</taxon>
        <taxon>Alphaproteobacteria</taxon>
        <taxon>Hyphomonadales</taxon>
        <taxon>Hyphomonadaceae</taxon>
        <taxon>Hyphomonas</taxon>
    </lineage>
</organism>
<evidence type="ECO:0000256" key="1">
    <source>
        <dbReference type="ARBA" id="ARBA00023002"/>
    </source>
</evidence>
<evidence type="ECO:0000259" key="5">
    <source>
        <dbReference type="Pfam" id="PF14833"/>
    </source>
</evidence>
<dbReference type="GO" id="GO:0051287">
    <property type="term" value="F:NAD binding"/>
    <property type="evidence" value="ECO:0007669"/>
    <property type="project" value="InterPro"/>
</dbReference>
<dbReference type="Gene3D" id="3.40.50.720">
    <property type="entry name" value="NAD(P)-binding Rossmann-like Domain"/>
    <property type="match status" value="1"/>
</dbReference>
<dbReference type="OrthoDB" id="9812907at2"/>
<dbReference type="Pfam" id="PF03446">
    <property type="entry name" value="NAD_binding_2"/>
    <property type="match status" value="1"/>
</dbReference>
<evidence type="ECO:0000313" key="7">
    <source>
        <dbReference type="Proteomes" id="UP000024816"/>
    </source>
</evidence>
<dbReference type="GO" id="GO:0006574">
    <property type="term" value="P:L-valine catabolic process"/>
    <property type="evidence" value="ECO:0007669"/>
    <property type="project" value="TreeGrafter"/>
</dbReference>
<dbReference type="GO" id="GO:0008442">
    <property type="term" value="F:3-hydroxyisobutyrate dehydrogenase activity"/>
    <property type="evidence" value="ECO:0007669"/>
    <property type="project" value="TreeGrafter"/>
</dbReference>
<dbReference type="SUPFAM" id="SSF51735">
    <property type="entry name" value="NAD(P)-binding Rossmann-fold domains"/>
    <property type="match status" value="1"/>
</dbReference>
<evidence type="ECO:0000259" key="4">
    <source>
        <dbReference type="Pfam" id="PF03446"/>
    </source>
</evidence>
<dbReference type="PANTHER" id="PTHR22981">
    <property type="entry name" value="3-HYDROXYISOBUTYRATE DEHYDROGENASE-RELATED"/>
    <property type="match status" value="1"/>
</dbReference>
<reference evidence="6 7" key="1">
    <citation type="journal article" date="2014" name="Antonie Van Leeuwenhoek">
        <title>Hyphomonas beringensis sp. nov. and Hyphomonas chukchiensis sp. nov., isolated from surface seawater of the Bering Sea and Chukchi Sea.</title>
        <authorList>
            <person name="Li C."/>
            <person name="Lai Q."/>
            <person name="Li G."/>
            <person name="Dong C."/>
            <person name="Wang J."/>
            <person name="Liao Y."/>
            <person name="Shao Z."/>
        </authorList>
    </citation>
    <scope>NUCLEOTIDE SEQUENCE [LARGE SCALE GENOMIC DNA]</scope>
    <source>
        <strain evidence="6 7">VP2</strain>
    </source>
</reference>
<feature type="domain" description="6-phosphogluconate dehydrogenase NADP-binding" evidence="4">
    <location>
        <begin position="2"/>
        <end position="159"/>
    </location>
</feature>
<evidence type="ECO:0000256" key="2">
    <source>
        <dbReference type="ARBA" id="ARBA00023027"/>
    </source>
</evidence>
<dbReference type="InterPro" id="IPR029154">
    <property type="entry name" value="HIBADH-like_NADP-bd"/>
</dbReference>
<keyword evidence="7" id="KW-1185">Reference proteome</keyword>
<dbReference type="Pfam" id="PF14833">
    <property type="entry name" value="NAD_binding_11"/>
    <property type="match status" value="1"/>
</dbReference>
<dbReference type="InterPro" id="IPR015815">
    <property type="entry name" value="HIBADH-related"/>
</dbReference>
<evidence type="ECO:0000256" key="3">
    <source>
        <dbReference type="PIRSR" id="PIRSR000103-1"/>
    </source>
</evidence>
<feature type="active site" evidence="3">
    <location>
        <position position="169"/>
    </location>
</feature>
<dbReference type="InterPro" id="IPR013328">
    <property type="entry name" value="6PGD_dom2"/>
</dbReference>
<dbReference type="InterPro" id="IPR036291">
    <property type="entry name" value="NAD(P)-bd_dom_sf"/>
</dbReference>
<dbReference type="Gene3D" id="1.10.1040.10">
    <property type="entry name" value="N-(1-d-carboxylethyl)-l-norvaline Dehydrogenase, domain 2"/>
    <property type="match status" value="1"/>
</dbReference>
<dbReference type="AlphaFoldDB" id="A0A059FH24"/>
<comment type="caution">
    <text evidence="6">The sequence shown here is derived from an EMBL/GenBank/DDBJ whole genome shotgun (WGS) entry which is preliminary data.</text>
</comment>
<proteinExistence type="predicted"/>